<dbReference type="FunFam" id="1.20.140.100:FF:000004">
    <property type="entry name" value="Dynein axonemal heavy chain 6"/>
    <property type="match status" value="1"/>
</dbReference>
<evidence type="ECO:0000259" key="18">
    <source>
        <dbReference type="Pfam" id="PF12780"/>
    </source>
</evidence>
<dbReference type="InterPro" id="IPR035706">
    <property type="entry name" value="AAA_9"/>
</dbReference>
<dbReference type="InterPro" id="IPR041466">
    <property type="entry name" value="Dynein_AAA5_ext"/>
</dbReference>
<dbReference type="FunFam" id="3.40.50.300:FF:001328">
    <property type="entry name" value="Dynein heavy chain 6, axonemal"/>
    <property type="match status" value="1"/>
</dbReference>
<evidence type="ECO:0000259" key="23">
    <source>
        <dbReference type="Pfam" id="PF18199"/>
    </source>
</evidence>
<organism evidence="24 25">
    <name type="scientific">Sparus aurata</name>
    <name type="common">Gilthead sea bream</name>
    <dbReference type="NCBI Taxonomy" id="8175"/>
    <lineage>
        <taxon>Eukaryota</taxon>
        <taxon>Metazoa</taxon>
        <taxon>Chordata</taxon>
        <taxon>Craniata</taxon>
        <taxon>Vertebrata</taxon>
        <taxon>Euteleostomi</taxon>
        <taxon>Actinopterygii</taxon>
        <taxon>Neopterygii</taxon>
        <taxon>Teleostei</taxon>
        <taxon>Neoteleostei</taxon>
        <taxon>Acanthomorphata</taxon>
        <taxon>Eupercaria</taxon>
        <taxon>Spariformes</taxon>
        <taxon>Sparidae</taxon>
        <taxon>Sparus</taxon>
    </lineage>
</organism>
<accession>A0A671W1W9</accession>
<dbReference type="Pfam" id="PF03028">
    <property type="entry name" value="Dynein_heavy"/>
    <property type="match status" value="1"/>
</dbReference>
<dbReference type="InterPro" id="IPR041658">
    <property type="entry name" value="AAA_lid_11"/>
</dbReference>
<evidence type="ECO:0000256" key="13">
    <source>
        <dbReference type="SAM" id="Coils"/>
    </source>
</evidence>
<dbReference type="Gene3D" id="1.20.920.20">
    <property type="match status" value="1"/>
</dbReference>
<dbReference type="GeneTree" id="ENSGT00940000155282"/>
<dbReference type="InterPro" id="IPR013602">
    <property type="entry name" value="Dynein_heavy_linker"/>
</dbReference>
<dbReference type="Pfam" id="PF08393">
    <property type="entry name" value="DHC_N2"/>
    <property type="match status" value="1"/>
</dbReference>
<dbReference type="Gene3D" id="1.20.140.100">
    <property type="entry name" value="Dynein heavy chain, N-terminal domain 2"/>
    <property type="match status" value="1"/>
</dbReference>
<feature type="domain" description="Dynein heavy chain linker" evidence="15">
    <location>
        <begin position="9"/>
        <end position="345"/>
    </location>
</feature>
<dbReference type="InterPro" id="IPR043157">
    <property type="entry name" value="Dynein_AAA1S"/>
</dbReference>
<dbReference type="InterPro" id="IPR026983">
    <property type="entry name" value="DHC"/>
</dbReference>
<keyword evidence="6" id="KW-0067">ATP-binding</keyword>
<feature type="domain" description="Dynein heavy chain AAA module D4" evidence="18">
    <location>
        <begin position="1374"/>
        <end position="1485"/>
    </location>
</feature>
<evidence type="ECO:0000259" key="17">
    <source>
        <dbReference type="Pfam" id="PF12777"/>
    </source>
</evidence>
<dbReference type="GO" id="GO:0005524">
    <property type="term" value="F:ATP binding"/>
    <property type="evidence" value="ECO:0007669"/>
    <property type="project" value="UniProtKB-KW"/>
</dbReference>
<dbReference type="FunFam" id="3.40.50.300:FF:000063">
    <property type="entry name" value="dynein heavy chain 6, axonemal"/>
    <property type="match status" value="1"/>
</dbReference>
<dbReference type="Gene3D" id="3.40.50.300">
    <property type="entry name" value="P-loop containing nucleotide triphosphate hydrolases"/>
    <property type="match status" value="6"/>
</dbReference>
<feature type="domain" description="Dynein heavy chain AAA 5 extension" evidence="20">
    <location>
        <begin position="968"/>
        <end position="1011"/>
    </location>
</feature>
<name>A0A671W1W9_SPAAU</name>
<feature type="domain" description="Dynein heavy chain C-terminal" evidence="23">
    <location>
        <begin position="2765"/>
        <end position="3065"/>
    </location>
</feature>
<dbReference type="Proteomes" id="UP000472265">
    <property type="component" value="Chromosome 9"/>
</dbReference>
<keyword evidence="8 13" id="KW-0175">Coiled coil</keyword>
<dbReference type="Pfam" id="PF12775">
    <property type="entry name" value="AAA_7"/>
    <property type="match status" value="1"/>
</dbReference>
<dbReference type="FunFam" id="1.10.8.710:FF:000004">
    <property type="entry name" value="Dynein axonemal heavy chain 6"/>
    <property type="match status" value="1"/>
</dbReference>
<dbReference type="FunFam" id="1.10.287.2620:FF:000002">
    <property type="entry name" value="Dynein heavy chain 2, axonemal"/>
    <property type="match status" value="1"/>
</dbReference>
<dbReference type="FunFam" id="1.10.8.720:FF:000001">
    <property type="entry name" value="dynein heavy chain 7, axonemal"/>
    <property type="match status" value="1"/>
</dbReference>
<dbReference type="Gene3D" id="3.10.490.20">
    <property type="match status" value="1"/>
</dbReference>
<dbReference type="Pfam" id="PF18199">
    <property type="entry name" value="Dynein_C"/>
    <property type="match status" value="1"/>
</dbReference>
<evidence type="ECO:0000259" key="14">
    <source>
        <dbReference type="Pfam" id="PF03028"/>
    </source>
</evidence>
<dbReference type="InterPro" id="IPR024743">
    <property type="entry name" value="Dynein_HC_stalk"/>
</dbReference>
<reference evidence="24" key="3">
    <citation type="submission" date="2025-09" db="UniProtKB">
        <authorList>
            <consortium name="Ensembl"/>
        </authorList>
    </citation>
    <scope>IDENTIFICATION</scope>
</reference>
<dbReference type="Gene3D" id="6.10.140.1060">
    <property type="match status" value="1"/>
</dbReference>
<dbReference type="FunFam" id="3.40.50.300:FF:000223">
    <property type="entry name" value="Dynein heavy chain 3, axonemal"/>
    <property type="match status" value="1"/>
</dbReference>
<dbReference type="FunFam" id="1.10.8.1220:FF:000001">
    <property type="entry name" value="Dynein axonemal heavy chain 5"/>
    <property type="match status" value="1"/>
</dbReference>
<dbReference type="InterPro" id="IPR042219">
    <property type="entry name" value="AAA_lid_11_sf"/>
</dbReference>
<evidence type="ECO:0000256" key="10">
    <source>
        <dbReference type="ARBA" id="ARBA00023175"/>
    </source>
</evidence>
<dbReference type="InterPro" id="IPR043160">
    <property type="entry name" value="Dynein_C_barrel"/>
</dbReference>
<evidence type="ECO:0000256" key="6">
    <source>
        <dbReference type="ARBA" id="ARBA00022840"/>
    </source>
</evidence>
<evidence type="ECO:0000256" key="4">
    <source>
        <dbReference type="ARBA" id="ARBA00022701"/>
    </source>
</evidence>
<dbReference type="FunFam" id="3.20.180.20:FF:000003">
    <property type="entry name" value="Dynein heavy chain 12, axonemal"/>
    <property type="match status" value="1"/>
</dbReference>
<feature type="domain" description="Dynein heavy chain hydrolytic ATP-binding dynein motor region" evidence="16">
    <location>
        <begin position="597"/>
        <end position="768"/>
    </location>
</feature>
<keyword evidence="5" id="KW-0547">Nucleotide-binding</keyword>
<dbReference type="GO" id="GO:0045505">
    <property type="term" value="F:dynein intermediate chain binding"/>
    <property type="evidence" value="ECO:0007669"/>
    <property type="project" value="InterPro"/>
</dbReference>
<dbReference type="InterPro" id="IPR004273">
    <property type="entry name" value="Dynein_heavy_D6_P-loop"/>
</dbReference>
<dbReference type="Gene3D" id="3.20.180.20">
    <property type="entry name" value="Dynein heavy chain, N-terminal domain 2"/>
    <property type="match status" value="1"/>
</dbReference>
<evidence type="ECO:0000256" key="11">
    <source>
        <dbReference type="ARBA" id="ARBA00023212"/>
    </source>
</evidence>
<dbReference type="Gene3D" id="1.10.8.720">
    <property type="entry name" value="Region D6 of dynein motor"/>
    <property type="match status" value="1"/>
</dbReference>
<dbReference type="Gene3D" id="1.20.58.1120">
    <property type="match status" value="1"/>
</dbReference>
<feature type="domain" description="Dynein heavy chain AAA lid" evidence="22">
    <location>
        <begin position="2620"/>
        <end position="2759"/>
    </location>
</feature>
<feature type="domain" description="Dynein heavy chain ATP-binding dynein motor region" evidence="19">
    <location>
        <begin position="2037"/>
        <end position="2255"/>
    </location>
</feature>
<dbReference type="InterPro" id="IPR042222">
    <property type="entry name" value="Dynein_2_N"/>
</dbReference>
<dbReference type="Ensembl" id="ENSSAUT00010034568.1">
    <property type="protein sequence ID" value="ENSSAUP00010032825.1"/>
    <property type="gene ID" value="ENSSAUG00010013714.1"/>
</dbReference>
<dbReference type="Pfam" id="PF12777">
    <property type="entry name" value="MT"/>
    <property type="match status" value="2"/>
</dbReference>
<keyword evidence="3" id="KW-0963">Cytoplasm</keyword>
<evidence type="ECO:0000259" key="20">
    <source>
        <dbReference type="Pfam" id="PF17852"/>
    </source>
</evidence>
<dbReference type="FunFam" id="3.10.490.20:FF:000001">
    <property type="entry name" value="dynein heavy chain 7, axonemal"/>
    <property type="match status" value="1"/>
</dbReference>
<dbReference type="GO" id="GO:0005874">
    <property type="term" value="C:microtubule"/>
    <property type="evidence" value="ECO:0007669"/>
    <property type="project" value="UniProtKB-KW"/>
</dbReference>
<dbReference type="SUPFAM" id="SSF52540">
    <property type="entry name" value="P-loop containing nucleoside triphosphate hydrolases"/>
    <property type="match status" value="4"/>
</dbReference>
<evidence type="ECO:0000313" key="25">
    <source>
        <dbReference type="Proteomes" id="UP000472265"/>
    </source>
</evidence>
<gene>
    <name evidence="24" type="primary">DNAH7</name>
    <name evidence="24" type="synonym">dnah7</name>
</gene>
<dbReference type="GO" id="GO:0008569">
    <property type="term" value="F:minus-end-directed microtubule motor activity"/>
    <property type="evidence" value="ECO:0007669"/>
    <property type="project" value="InterPro"/>
</dbReference>
<dbReference type="Pfam" id="PF12774">
    <property type="entry name" value="AAA_6"/>
    <property type="match status" value="2"/>
</dbReference>
<dbReference type="Gene3D" id="1.20.920.30">
    <property type="match status" value="2"/>
</dbReference>
<evidence type="ECO:0000259" key="19">
    <source>
        <dbReference type="Pfam" id="PF12781"/>
    </source>
</evidence>
<evidence type="ECO:0000259" key="15">
    <source>
        <dbReference type="Pfam" id="PF08393"/>
    </source>
</evidence>
<feature type="coiled-coil region" evidence="13">
    <location>
        <begin position="1859"/>
        <end position="1907"/>
    </location>
</feature>
<dbReference type="Pfam" id="PF17857">
    <property type="entry name" value="AAA_lid_1"/>
    <property type="match status" value="1"/>
</dbReference>
<dbReference type="InterPro" id="IPR027417">
    <property type="entry name" value="P-loop_NTPase"/>
</dbReference>
<dbReference type="Gene3D" id="1.20.1270.280">
    <property type="match status" value="1"/>
</dbReference>
<dbReference type="Pfam" id="PF12781">
    <property type="entry name" value="AAA_9"/>
    <property type="match status" value="1"/>
</dbReference>
<dbReference type="Pfam" id="PF18198">
    <property type="entry name" value="AAA_lid_11"/>
    <property type="match status" value="1"/>
</dbReference>
<feature type="domain" description="Dynein heavy chain 3 AAA+ lid" evidence="21">
    <location>
        <begin position="1257"/>
        <end position="1315"/>
    </location>
</feature>
<dbReference type="FunFam" id="1.20.1270.280:FF:000038">
    <property type="entry name" value="AT13908p"/>
    <property type="match status" value="1"/>
</dbReference>
<evidence type="ECO:0000256" key="1">
    <source>
        <dbReference type="ARBA" id="ARBA00004430"/>
    </source>
</evidence>
<dbReference type="InterPro" id="IPR042228">
    <property type="entry name" value="Dynein_linker_3"/>
</dbReference>
<dbReference type="InterPro" id="IPR041228">
    <property type="entry name" value="Dynein_C"/>
</dbReference>
<keyword evidence="4" id="KW-0493">Microtubule</keyword>
<evidence type="ECO:0000256" key="2">
    <source>
        <dbReference type="ARBA" id="ARBA00008887"/>
    </source>
</evidence>
<feature type="domain" description="Dynein heavy chain AAA module D4" evidence="18">
    <location>
        <begin position="1494"/>
        <end position="1617"/>
    </location>
</feature>
<feature type="domain" description="Dynein heavy chain region D6 P-loop" evidence="14">
    <location>
        <begin position="2479"/>
        <end position="2593"/>
    </location>
</feature>
<dbReference type="GO" id="GO:0051959">
    <property type="term" value="F:dynein light intermediate chain binding"/>
    <property type="evidence" value="ECO:0007669"/>
    <property type="project" value="InterPro"/>
</dbReference>
<keyword evidence="25" id="KW-1185">Reference proteome</keyword>
<keyword evidence="7" id="KW-0243">Dynein</keyword>
<reference evidence="24" key="1">
    <citation type="submission" date="2021-04" db="EMBL/GenBank/DDBJ databases">
        <authorList>
            <consortium name="Wellcome Sanger Institute Data Sharing"/>
        </authorList>
    </citation>
    <scope>NUCLEOTIDE SEQUENCE [LARGE SCALE GENOMIC DNA]</scope>
</reference>
<evidence type="ECO:0000256" key="7">
    <source>
        <dbReference type="ARBA" id="ARBA00023017"/>
    </source>
</evidence>
<dbReference type="Pfam" id="PF12780">
    <property type="entry name" value="AAA_8"/>
    <property type="match status" value="2"/>
</dbReference>
<keyword evidence="11" id="KW-0206">Cytoskeleton</keyword>
<feature type="domain" description="Dynein heavy chain hydrolytic ATP-binding dynein motor region" evidence="16">
    <location>
        <begin position="466"/>
        <end position="584"/>
    </location>
</feature>
<dbReference type="FunFam" id="1.20.1270.280:FF:000037">
    <property type="entry name" value="Dynein, axonemal, heavy chain 7"/>
    <property type="match status" value="1"/>
</dbReference>
<keyword evidence="12" id="KW-0966">Cell projection</keyword>
<dbReference type="Gene3D" id="1.10.287.2620">
    <property type="match status" value="1"/>
</dbReference>
<evidence type="ECO:0000259" key="21">
    <source>
        <dbReference type="Pfam" id="PF17857"/>
    </source>
</evidence>
<dbReference type="Gene3D" id="1.10.8.710">
    <property type="match status" value="1"/>
</dbReference>
<feature type="domain" description="Dynein heavy chain coiled coil stalk" evidence="17">
    <location>
        <begin position="1629"/>
        <end position="1902"/>
    </location>
</feature>
<evidence type="ECO:0000256" key="12">
    <source>
        <dbReference type="ARBA" id="ARBA00023273"/>
    </source>
</evidence>
<feature type="domain" description="Dynein heavy chain coiled coil stalk" evidence="17">
    <location>
        <begin position="1944"/>
        <end position="2007"/>
    </location>
</feature>
<evidence type="ECO:0000313" key="24">
    <source>
        <dbReference type="Ensembl" id="ENSSAUP00010032825.1"/>
    </source>
</evidence>
<reference evidence="24" key="2">
    <citation type="submission" date="2025-08" db="UniProtKB">
        <authorList>
            <consortium name="Ensembl"/>
        </authorList>
    </citation>
    <scope>IDENTIFICATION</scope>
</reference>
<dbReference type="GO" id="GO:0030286">
    <property type="term" value="C:dynein complex"/>
    <property type="evidence" value="ECO:0007669"/>
    <property type="project" value="UniProtKB-KW"/>
</dbReference>
<protein>
    <submittedName>
        <fullName evidence="24">Dynein axonemal heavy chain 7</fullName>
    </submittedName>
</protein>
<dbReference type="InterPro" id="IPR041589">
    <property type="entry name" value="DNAH3_AAA_lid_1"/>
</dbReference>
<evidence type="ECO:0000256" key="3">
    <source>
        <dbReference type="ARBA" id="ARBA00022490"/>
    </source>
</evidence>
<dbReference type="FunFam" id="1.20.58.1120:FF:000005">
    <property type="entry name" value="Dynein, axonemal, heavy chain 12"/>
    <property type="match status" value="1"/>
</dbReference>
<dbReference type="GO" id="GO:0007018">
    <property type="term" value="P:microtubule-based movement"/>
    <property type="evidence" value="ECO:0007669"/>
    <property type="project" value="InterPro"/>
</dbReference>
<comment type="similarity">
    <text evidence="2">Belongs to the dynein heavy chain family.</text>
</comment>
<dbReference type="GO" id="GO:0005930">
    <property type="term" value="C:axoneme"/>
    <property type="evidence" value="ECO:0007669"/>
    <property type="project" value="UniProtKB-SubCell"/>
</dbReference>
<dbReference type="FunFam" id="3.40.50.300:FF:000362">
    <property type="entry name" value="Dynein, axonemal, heavy chain 6"/>
    <property type="match status" value="1"/>
</dbReference>
<keyword evidence="10" id="KW-0505">Motor protein</keyword>
<dbReference type="Gene3D" id="1.10.8.1220">
    <property type="match status" value="1"/>
</dbReference>
<dbReference type="InterPro" id="IPR035699">
    <property type="entry name" value="AAA_6"/>
</dbReference>
<keyword evidence="9" id="KW-0969">Cilium</keyword>
<evidence type="ECO:0000256" key="9">
    <source>
        <dbReference type="ARBA" id="ARBA00023069"/>
    </source>
</evidence>
<sequence>GFSDVPKALGIATTMKTKVEEFKEHIPMVQVLCNPGLRERHWDAMSEAAGVSLQPADGQACVANFISMQLDQHLSSFEGISEAASKEYSLEKAMEKMAGEWGDMEFMLLAYRETGTSILSSVDDVQMLLDDHIVKTQTMRGSPFIKPFEVEIQEWEGKLLLLQEILDEWLKVQSTWLYLEPIFSSPDIMTQMPEEGRRFTTVDKTWRETMKQVSLVSSIDKMLERLKKSNELLEMILKGLNTYLEKKRLYFPRFFFLSNEELLEILSETKDPTRVQPHLKKCFEGIANVVFTDVLDITHMKSSEGEVVQLLDIISTSKARGQVEKWLLELENGMIASLHKVIGEAIEAYPKELRNDWVRAWPGQTVLCVSQVYWTKDIHEAIISGQKQNNKQIDDIVALVRGKLSKQNRVTLGALVVLDVHARDVLATLVQKKISDENDFEWLSQLRYYWVENTLQTKMINAGLPYGYEYLGNTPRLVITPLTDRCYRTLFGALHLHLGGAPEGPAGTGKTETTKDLAKAVAKQCVVFNCSDGLDYIALGKFFKGLLSCGAWACFDEFNRIDLEVLSVVAQQILTIHCGFQRKNFKCFGTKNCLLHQALFRTVAMMVPDYAMIAEIVLYSCGFVTARPLSVKIVATYRLCSEQLSSQHHYDYGMRAVKSVLTAAGNLKLAFPEENEDTLLLRSIIDVNLPKFLAHDLKLFEGITSDLFPGVQLPKRDYRVLLEAIKENCRRMNLQVTDFFIEKILQIFEMMIVRHGFMLVGEPFGGKTSAYRVLAAALHDVCEKVQITVINPKSITMGELYGQFDPVSHEWSDGILAVSYRSFASPDRKWLIFDGPVDAVWIENMNTVLDDNKKLCLMSGEIIQMSPQMSLIFEPMDLEVASPATVSRCGMIYMEPHMLGWRPFLLSWLNTLPATVNAVHKDLITALFDRILPACLQLIRKATKVLNHPQLIQCIFSAGLGWLSLFFSFTQGIFVFCLMWSVGSSCDDIGRHKFDAVLTVPLPTDGTVYQYLEAQFIFISKMEVLVVFFFLLLQGPGRWELWTDELNTAPPICKDMQFNEIIVPTENTVRYMALMELLVTHQKPAIFIGPTGTGKSVYITVSHLPLFINFSAQTTAAQTQNIIMSKLDKRRKGVFGPPLGKKMVIFVDDVNMPAREVYGAQPPVELLRQWLDHWNWYDTKDCSMINLVDIQVICAMGPPGGGRNPVTPRYLRHFNMITINDFDEKTMYTIFSRITDWHFTIRFSFPKPFAALTSQIVNSTMSVYKESTKNLLPTPTKSHYLFNLRDVSRVIQGICLSRPESADEPSVIKRLLVHEVLFYTTNSGKYLTAILMFCDFHDPKGEDRTYREVHNLDQLRQVVESHLEEFNNISKAPMNLVLFRFAIEHVCRISRILKQPSGHALLVGVGGSGRQSLTRLAAYMAEAELFQVEISKTYGNTEWHDDLKLIMRKSTQGEAHGVFLFTDTQIKTESFLEDIGNLLNTGEVKYMGGGPAMIELSPLSLFNMFVERCRTQLHVVLAMSPIGDAFRNRLRRFPALINCCTIDWFQTWPEDALQAVACRFLEDVEMTDESREGCINMCKSFHTSTIELSARFLSELQRHNYVTPTSYLELISTFKALLETKRVMKLKRRYEVGLEKLESAADQVATMQVELEALQPQLLVASKEVDEMMVVIEHESVEVAETEKVVKVDEAVANEQAMGAKAIKDECDADLAIAMPILESALTALDTLTTQDITVVKSMKCPPTAVKLVMEAICILKGVKPDRVPDPSGTGKKVEDFWPPAKKLLGDMKFLQGLHEYDKDNIPPNYIAIIRNKYITNPDFVPEKIRTASRAAEGLCSWVCAMDKYDTVAKVVAPKKEKLAQAEGELKVAMESLHKKQAALKEVQDKLAKLQETLEANKNKKAELENQVFALVGRKFILFLDLGQWPQCNKCLLSPSDHILQVDLCSKKLERAEQLIGGLGGEKTRWSEMAFNLGELYNNLTGDILISAGIVAYLGAFTSSYRQDQTEEWMNLCKSREIPCSPNMSLMNSLGDPVKIRSWTIAGLPSDSFSIDNGIIISRWPLMIDPQGQANKWVKNMEKANSLHIIKLSDADFVRTLENCIQFGTPVLLENVGEELDPILEPLLLRQTFKQGGAMCIRLGDSTIEYAPDFRFYITTKLRNPHYLPETSVKVTLLNFMITPEGIQDQLLGIVVARERPDLEEEKQALILQGAENKRQLKEIEDKILEVLSSSEGNILEDETAVKILSCSKVLANEIQEKQAVAEVTEQKIDETRMGYTPIAVHSAILFFSIADLANIEPMYQYSLSWFINLFISSIDNSDKNHFTYSLYVNVCRSLFEKDKLLFSFCLSVNLLMHNKLGDWRFLLTGGVGLDNPHANPCTWLPKKSWDELCRLDELKCFKGLRLDVYGLCCAYLQNPHQTPFPEKWQEKLTQFQRMLVVRCLRPDKVIPMVQEFVSDSLGRPFIEAPPFNLSKAFVDSHCCAPLIFILSPGSDPMAALLKFGDEKGFTGNKLTSLSLGQGQGPIAMRMIETAIKEGTWVVLQNCHLATSWMSTLERVCEELNLDTTHPDFRLWLTSYPSPTFPVAVLQNGVKMTNEAPKGLRANIAHHAFHLCLSTCQAVFKKLLYGLCFFHALIQERRKFGPIGWNIPYEFNETDLRISVKQLHMFLEQYQEVPFDAIRYMTGECNYGGRVTDDWDRRTLRTILSNFYTSKVTEDPDYKFDPSGLYYAPAEEDYNSYIEYTKALPLNPSPEIFGMNANADITKDQSETQLLFDSILLTQSRSSGGDAKSSDDMVFDVAADILSKLPADFDLEAVMRRFPTSYNQSMNTVLVQEMGRFNNLLSTIRDSCVNIQKAIKGLVVMSAELEEVVSSILTGRIPGMWMKKSYPSLKPLGSYVNDFLERLKFLQDWDDQGTPAVFWVSGFFFTQAFLTGSQQNYARKHTVPIDLLGFDFQVLDDKQHKHPPEDGVYIRGLFLDGARWDRHTKLLAESHPKVLHDPMPVMWLKPIKRQDIPQRMCYLSPVYKTSERRGTLSTTGHSTNYVIAMTLDTNVPAEHWIRRGVALLCQLSS</sequence>
<proteinExistence type="inferred from homology"/>
<dbReference type="Pfam" id="PF17852">
    <property type="entry name" value="Dynein_AAA_lid"/>
    <property type="match status" value="1"/>
</dbReference>
<evidence type="ECO:0000256" key="5">
    <source>
        <dbReference type="ARBA" id="ARBA00022741"/>
    </source>
</evidence>
<comment type="subcellular location">
    <subcellularLocation>
        <location evidence="1">Cytoplasm</location>
        <location evidence="1">Cytoskeleton</location>
        <location evidence="1">Cilium axoneme</location>
    </subcellularLocation>
</comment>
<dbReference type="InterPro" id="IPR024317">
    <property type="entry name" value="Dynein_heavy_chain_D4_dom"/>
</dbReference>
<evidence type="ECO:0000259" key="22">
    <source>
        <dbReference type="Pfam" id="PF18198"/>
    </source>
</evidence>
<dbReference type="PANTHER" id="PTHR22878">
    <property type="entry name" value="DYNEIN HEAVY CHAIN 6, AXONEMAL-LIKE-RELATED"/>
    <property type="match status" value="1"/>
</dbReference>
<evidence type="ECO:0000256" key="8">
    <source>
        <dbReference type="ARBA" id="ARBA00023054"/>
    </source>
</evidence>
<evidence type="ECO:0000259" key="16">
    <source>
        <dbReference type="Pfam" id="PF12774"/>
    </source>
</evidence>
<dbReference type="PANTHER" id="PTHR22878:SF66">
    <property type="entry name" value="DYNEIN AXONEMAL HEAVY CHAIN 7"/>
    <property type="match status" value="1"/>
</dbReference>